<protein>
    <submittedName>
        <fullName evidence="3">Het domain containing protein</fullName>
    </submittedName>
</protein>
<reference evidence="3" key="1">
    <citation type="journal article" date="2020" name="Mol. Plant Microbe Interact.">
        <title>Genome Sequence of the Biocontrol Agent Coniothyrium minitans strain Conio (IMI 134523).</title>
        <authorList>
            <person name="Patel D."/>
            <person name="Shittu T.A."/>
            <person name="Baroncelli R."/>
            <person name="Muthumeenakshi S."/>
            <person name="Osborne T.H."/>
            <person name="Janganan T.K."/>
            <person name="Sreenivasaprasad S."/>
        </authorList>
    </citation>
    <scope>NUCLEOTIDE SEQUENCE</scope>
    <source>
        <strain evidence="3">Conio</strain>
    </source>
</reference>
<dbReference type="InterPro" id="IPR010730">
    <property type="entry name" value="HET"/>
</dbReference>
<gene>
    <name evidence="3" type="ORF">PMIN01_01594</name>
</gene>
<dbReference type="PANTHER" id="PTHR10622">
    <property type="entry name" value="HET DOMAIN-CONTAINING PROTEIN"/>
    <property type="match status" value="1"/>
</dbReference>
<dbReference type="AlphaFoldDB" id="A0A9P6GPX6"/>
<evidence type="ECO:0000313" key="4">
    <source>
        <dbReference type="Proteomes" id="UP000756921"/>
    </source>
</evidence>
<dbReference type="EMBL" id="WJXW01000002">
    <property type="protein sequence ID" value="KAF9738960.1"/>
    <property type="molecule type" value="Genomic_DNA"/>
</dbReference>
<feature type="domain" description="Heterokaryon incompatibility" evidence="1">
    <location>
        <begin position="108"/>
        <end position="168"/>
    </location>
</feature>
<feature type="domain" description="DUF8212" evidence="2">
    <location>
        <begin position="285"/>
        <end position="320"/>
    </location>
</feature>
<evidence type="ECO:0000313" key="3">
    <source>
        <dbReference type="EMBL" id="KAF9738960.1"/>
    </source>
</evidence>
<sequence>MRLIHVDTLEIKAFSQQHVPDYAILSHTWGPDEVTFQEMSLITRMNSLSQAFTSQRSDDSQEGDASIVYESGAIMVAMEMLVHGGWGAGTNVPNTSEEALMGREGYRKIIQSAKEAKNLGYQWVWIDTCCIDKTSSAELQESINSMYKWYKESSICLVYLNDVAPSFGTAIDTQTTFEASSNAFTNSRWITRGWTLQELVAPTSLRFYYRDWTLMGDKGEFLEELSDATGIPIFVLENGEPSELAIAERMSWASYRQTTRIEDMAYCLLGIFDIQMPLLYEEGEKAFIRLQEEIVKTTDDYSLFAWRAVTSESGPASKSVYRGLLARSPLEFRDCRSVERDSTTCTFPTSATAIGLHLELEFLNDPKDRTRFLVLIRCNNSLNQRLAIYLKCIDGAHQYARVEAGSLVPIDNWPTGQTRSIYVRQKLSIPRDFFAMEMRRIRVQRRFEHHSVPPAVKIASVFPPSAWDPRTHELSISSATLEVFAVLFLRAQSSPYGTSTHFQVVVGFNRRSRHYWCKAMQRKWPHVNVDPLRWHAAIRKAVPVEINDPMLKDDVRHDIFVEEESGMGINVEVRAGLSGDCIGLQLLIDGFVKSA</sequence>
<comment type="caution">
    <text evidence="3">The sequence shown here is derived from an EMBL/GenBank/DDBJ whole genome shotgun (WGS) entry which is preliminary data.</text>
</comment>
<proteinExistence type="predicted"/>
<dbReference type="Proteomes" id="UP000756921">
    <property type="component" value="Unassembled WGS sequence"/>
</dbReference>
<accession>A0A9P6GPX6</accession>
<dbReference type="Pfam" id="PF06985">
    <property type="entry name" value="HET"/>
    <property type="match status" value="1"/>
</dbReference>
<keyword evidence="4" id="KW-1185">Reference proteome</keyword>
<dbReference type="PANTHER" id="PTHR10622:SF12">
    <property type="entry name" value="HET DOMAIN-CONTAINING PROTEIN"/>
    <property type="match status" value="1"/>
</dbReference>
<evidence type="ECO:0000259" key="1">
    <source>
        <dbReference type="Pfam" id="PF06985"/>
    </source>
</evidence>
<organism evidence="3 4">
    <name type="scientific">Paraphaeosphaeria minitans</name>
    <dbReference type="NCBI Taxonomy" id="565426"/>
    <lineage>
        <taxon>Eukaryota</taxon>
        <taxon>Fungi</taxon>
        <taxon>Dikarya</taxon>
        <taxon>Ascomycota</taxon>
        <taxon>Pezizomycotina</taxon>
        <taxon>Dothideomycetes</taxon>
        <taxon>Pleosporomycetidae</taxon>
        <taxon>Pleosporales</taxon>
        <taxon>Massarineae</taxon>
        <taxon>Didymosphaeriaceae</taxon>
        <taxon>Paraphaeosphaeria</taxon>
    </lineage>
</organism>
<dbReference type="InterPro" id="IPR058525">
    <property type="entry name" value="DUF8212"/>
</dbReference>
<dbReference type="Pfam" id="PF26640">
    <property type="entry name" value="DUF8212"/>
    <property type="match status" value="1"/>
</dbReference>
<dbReference type="OrthoDB" id="674604at2759"/>
<name>A0A9P6GPX6_9PLEO</name>
<evidence type="ECO:0000259" key="2">
    <source>
        <dbReference type="Pfam" id="PF26640"/>
    </source>
</evidence>